<gene>
    <name evidence="2" type="ORF">THOM_1723</name>
</gene>
<evidence type="ECO:0000256" key="1">
    <source>
        <dbReference type="SAM" id="Phobius"/>
    </source>
</evidence>
<protein>
    <submittedName>
        <fullName evidence="2">Uncharacterized protein</fullName>
    </submittedName>
</protein>
<keyword evidence="1" id="KW-1133">Transmembrane helix</keyword>
<keyword evidence="1" id="KW-0812">Transmembrane</keyword>
<feature type="transmembrane region" description="Helical" evidence="1">
    <location>
        <begin position="14"/>
        <end position="33"/>
    </location>
</feature>
<evidence type="ECO:0000313" key="2">
    <source>
        <dbReference type="EMBL" id="ELQ75337.1"/>
    </source>
</evidence>
<proteinExistence type="predicted"/>
<dbReference type="HOGENOM" id="CLU_3335900_0_0_1"/>
<dbReference type="InParanoid" id="L7JX72"/>
<reference evidence="2 3" key="1">
    <citation type="journal article" date="2012" name="PLoS Pathog.">
        <title>The genome of the obligate intracellular parasite Trachipleistophora hominis: new insights into microsporidian genome dynamics and reductive evolution.</title>
        <authorList>
            <person name="Heinz E."/>
            <person name="Williams T.A."/>
            <person name="Nakjang S."/>
            <person name="Noel C.J."/>
            <person name="Swan D.C."/>
            <person name="Goldberg A.V."/>
            <person name="Harris S.R."/>
            <person name="Weinmaier T."/>
            <person name="Markert S."/>
            <person name="Becher D."/>
            <person name="Bernhardt J."/>
            <person name="Dagan T."/>
            <person name="Hacker C."/>
            <person name="Lucocq J.M."/>
            <person name="Schweder T."/>
            <person name="Rattei T."/>
            <person name="Hall N."/>
            <person name="Hirt R.P."/>
            <person name="Embley T.M."/>
        </authorList>
    </citation>
    <scope>NUCLEOTIDE SEQUENCE [LARGE SCALE GENOMIC DNA]</scope>
</reference>
<dbReference type="VEuPathDB" id="MicrosporidiaDB:THOM_1723"/>
<name>L7JX72_TRAHO</name>
<evidence type="ECO:0000313" key="3">
    <source>
        <dbReference type="Proteomes" id="UP000011185"/>
    </source>
</evidence>
<organism evidence="2 3">
    <name type="scientific">Trachipleistophora hominis</name>
    <name type="common">Microsporidian parasite</name>
    <dbReference type="NCBI Taxonomy" id="72359"/>
    <lineage>
        <taxon>Eukaryota</taxon>
        <taxon>Fungi</taxon>
        <taxon>Fungi incertae sedis</taxon>
        <taxon>Microsporidia</taxon>
        <taxon>Pleistophoridae</taxon>
        <taxon>Trachipleistophora</taxon>
    </lineage>
</organism>
<keyword evidence="3" id="KW-1185">Reference proteome</keyword>
<dbReference type="EMBL" id="JH993971">
    <property type="protein sequence ID" value="ELQ75337.1"/>
    <property type="molecule type" value="Genomic_DNA"/>
</dbReference>
<sequence>MHALGMLITLMGRFYNNLFVCIDFLATVIMNDIRRRKT</sequence>
<keyword evidence="1" id="KW-0472">Membrane</keyword>
<dbReference type="AlphaFoldDB" id="L7JX72"/>
<dbReference type="Proteomes" id="UP000011185">
    <property type="component" value="Unassembled WGS sequence"/>
</dbReference>
<accession>L7JX72</accession>